<proteinExistence type="inferred from homology"/>
<dbReference type="EMBL" id="JBAMIC010000024">
    <property type="protein sequence ID" value="KAK7090381.1"/>
    <property type="molecule type" value="Genomic_DNA"/>
</dbReference>
<evidence type="ECO:0000256" key="4">
    <source>
        <dbReference type="ARBA" id="ARBA00022630"/>
    </source>
</evidence>
<evidence type="ECO:0000256" key="13">
    <source>
        <dbReference type="ARBA" id="ARBA00045957"/>
    </source>
</evidence>
<dbReference type="FunFam" id="3.50.50.60:FF:000159">
    <property type="entry name" value="Dimethylaniline monooxygenase [N-oxide-forming]"/>
    <property type="match status" value="1"/>
</dbReference>
<comment type="subcellular location">
    <subcellularLocation>
        <location evidence="2">Endoplasmic reticulum membrane</location>
        <topology evidence="2">Single-pass membrane protein</topology>
    </subcellularLocation>
</comment>
<comment type="catalytic activity">
    <reaction evidence="15">
        <text>hypotaurine + NADPH + O2 + H(+) = taurine + NADP(+) + H2O</text>
        <dbReference type="Rhea" id="RHEA:69819"/>
        <dbReference type="ChEBI" id="CHEBI:15377"/>
        <dbReference type="ChEBI" id="CHEBI:15378"/>
        <dbReference type="ChEBI" id="CHEBI:15379"/>
        <dbReference type="ChEBI" id="CHEBI:57783"/>
        <dbReference type="ChEBI" id="CHEBI:57853"/>
        <dbReference type="ChEBI" id="CHEBI:58349"/>
        <dbReference type="ChEBI" id="CHEBI:507393"/>
        <dbReference type="EC" id="1.14.13.8"/>
    </reaction>
    <physiologicalReaction direction="left-to-right" evidence="15">
        <dbReference type="Rhea" id="RHEA:69820"/>
    </physiologicalReaction>
</comment>
<name>A0AAN9AP17_9CAEN</name>
<evidence type="ECO:0000256" key="15">
    <source>
        <dbReference type="ARBA" id="ARBA00048041"/>
    </source>
</evidence>
<evidence type="ECO:0000256" key="7">
    <source>
        <dbReference type="ARBA" id="ARBA00022827"/>
    </source>
</evidence>
<dbReference type="InterPro" id="IPR036188">
    <property type="entry name" value="FAD/NAD-bd_sf"/>
</dbReference>
<gene>
    <name evidence="21" type="ORF">V1264_010186</name>
</gene>
<evidence type="ECO:0000256" key="18">
    <source>
        <dbReference type="PIRNR" id="PIRNR000332"/>
    </source>
</evidence>
<dbReference type="PRINTS" id="PR00370">
    <property type="entry name" value="FMOXYGENASE"/>
</dbReference>
<keyword evidence="8 18" id="KW-0521">NADP</keyword>
<feature type="transmembrane region" description="Helical" evidence="20">
    <location>
        <begin position="501"/>
        <end position="522"/>
    </location>
</feature>
<dbReference type="SUPFAM" id="SSF51905">
    <property type="entry name" value="FAD/NAD(P)-binding domain"/>
    <property type="match status" value="2"/>
</dbReference>
<dbReference type="InterPro" id="IPR020946">
    <property type="entry name" value="Flavin_mOase-like"/>
</dbReference>
<evidence type="ECO:0000313" key="22">
    <source>
        <dbReference type="Proteomes" id="UP001374579"/>
    </source>
</evidence>
<dbReference type="PIRSF" id="PIRSF000332">
    <property type="entry name" value="FMO"/>
    <property type="match status" value="1"/>
</dbReference>
<keyword evidence="6 18" id="KW-0256">Endoplasmic reticulum</keyword>
<evidence type="ECO:0000256" key="16">
    <source>
        <dbReference type="ARBA" id="ARBA00048088"/>
    </source>
</evidence>
<keyword evidence="4 18" id="KW-0285">Flavoprotein</keyword>
<evidence type="ECO:0000256" key="9">
    <source>
        <dbReference type="ARBA" id="ARBA00022989"/>
    </source>
</evidence>
<dbReference type="AlphaFoldDB" id="A0AAN9AP17"/>
<dbReference type="GO" id="GO:0004499">
    <property type="term" value="F:N,N-dimethylaniline monooxygenase activity"/>
    <property type="evidence" value="ECO:0007669"/>
    <property type="project" value="UniProtKB-UniRule"/>
</dbReference>
<evidence type="ECO:0000256" key="10">
    <source>
        <dbReference type="ARBA" id="ARBA00023002"/>
    </source>
</evidence>
<keyword evidence="22" id="KW-1185">Reference proteome</keyword>
<dbReference type="InterPro" id="IPR050346">
    <property type="entry name" value="FMO-like"/>
</dbReference>
<evidence type="ECO:0000256" key="14">
    <source>
        <dbReference type="ARBA" id="ARBA00047338"/>
    </source>
</evidence>
<comment type="catalytic activity">
    <reaction evidence="16">
        <text>trimethylamine + NADPH + O2 = trimethylamine N-oxide + NADP(+) + H2O</text>
        <dbReference type="Rhea" id="RHEA:31979"/>
        <dbReference type="ChEBI" id="CHEBI:15377"/>
        <dbReference type="ChEBI" id="CHEBI:15379"/>
        <dbReference type="ChEBI" id="CHEBI:15724"/>
        <dbReference type="ChEBI" id="CHEBI:57783"/>
        <dbReference type="ChEBI" id="CHEBI:58349"/>
        <dbReference type="ChEBI" id="CHEBI:58389"/>
        <dbReference type="EC" id="1.14.13.148"/>
    </reaction>
    <physiologicalReaction direction="left-to-right" evidence="16">
        <dbReference type="Rhea" id="RHEA:31980"/>
    </physiologicalReaction>
</comment>
<dbReference type="GO" id="GO:0034899">
    <property type="term" value="F:trimethylamine monooxygenase activity"/>
    <property type="evidence" value="ECO:0007669"/>
    <property type="project" value="UniProtKB-EC"/>
</dbReference>
<evidence type="ECO:0000256" key="11">
    <source>
        <dbReference type="ARBA" id="ARBA00023033"/>
    </source>
</evidence>
<keyword evidence="12 18" id="KW-0472">Membrane</keyword>
<comment type="caution">
    <text evidence="21">The sequence shown here is derived from an EMBL/GenBank/DDBJ whole genome shotgun (WGS) entry which is preliminary data.</text>
</comment>
<evidence type="ECO:0000256" key="20">
    <source>
        <dbReference type="SAM" id="Phobius"/>
    </source>
</evidence>
<evidence type="ECO:0000256" key="17">
    <source>
        <dbReference type="ARBA" id="ARBA00049443"/>
    </source>
</evidence>
<comment type="catalytic activity">
    <reaction evidence="17">
        <text>N,N-dimethylaniline + NADPH + O2 + H(+) = N,N-dimethylaniline N-oxide + NADP(+) + H2O</text>
        <dbReference type="Rhea" id="RHEA:24468"/>
        <dbReference type="ChEBI" id="CHEBI:15377"/>
        <dbReference type="ChEBI" id="CHEBI:15378"/>
        <dbReference type="ChEBI" id="CHEBI:15379"/>
        <dbReference type="ChEBI" id="CHEBI:16269"/>
        <dbReference type="ChEBI" id="CHEBI:17735"/>
        <dbReference type="ChEBI" id="CHEBI:57783"/>
        <dbReference type="ChEBI" id="CHEBI:58349"/>
        <dbReference type="EC" id="1.14.13.8"/>
    </reaction>
    <physiologicalReaction direction="left-to-right" evidence="17">
        <dbReference type="Rhea" id="RHEA:24469"/>
    </physiologicalReaction>
</comment>
<dbReference type="GO" id="GO:0005789">
    <property type="term" value="C:endoplasmic reticulum membrane"/>
    <property type="evidence" value="ECO:0007669"/>
    <property type="project" value="UniProtKB-SubCell"/>
</dbReference>
<evidence type="ECO:0000256" key="12">
    <source>
        <dbReference type="ARBA" id="ARBA00023136"/>
    </source>
</evidence>
<keyword evidence="11 18" id="KW-0503">Monooxygenase</keyword>
<evidence type="ECO:0000256" key="2">
    <source>
        <dbReference type="ARBA" id="ARBA00004389"/>
    </source>
</evidence>
<dbReference type="EC" id="1.-.-.-" evidence="19"/>
<evidence type="ECO:0000256" key="6">
    <source>
        <dbReference type="ARBA" id="ARBA00022824"/>
    </source>
</evidence>
<dbReference type="PANTHER" id="PTHR23023">
    <property type="entry name" value="DIMETHYLANILINE MONOOXYGENASE"/>
    <property type="match status" value="1"/>
</dbReference>
<dbReference type="InterPro" id="IPR000960">
    <property type="entry name" value="Flavin_mOase"/>
</dbReference>
<dbReference type="Proteomes" id="UP001374579">
    <property type="component" value="Unassembled WGS sequence"/>
</dbReference>
<keyword evidence="10 18" id="KW-0560">Oxidoreductase</keyword>
<evidence type="ECO:0000256" key="3">
    <source>
        <dbReference type="ARBA" id="ARBA00009183"/>
    </source>
</evidence>
<evidence type="ECO:0000256" key="1">
    <source>
        <dbReference type="ARBA" id="ARBA00001974"/>
    </source>
</evidence>
<organism evidence="21 22">
    <name type="scientific">Littorina saxatilis</name>
    <dbReference type="NCBI Taxonomy" id="31220"/>
    <lineage>
        <taxon>Eukaryota</taxon>
        <taxon>Metazoa</taxon>
        <taxon>Spiralia</taxon>
        <taxon>Lophotrochozoa</taxon>
        <taxon>Mollusca</taxon>
        <taxon>Gastropoda</taxon>
        <taxon>Caenogastropoda</taxon>
        <taxon>Littorinimorpha</taxon>
        <taxon>Littorinoidea</taxon>
        <taxon>Littorinidae</taxon>
        <taxon>Littorina</taxon>
    </lineage>
</organism>
<comment type="cofactor">
    <cofactor evidence="1 18 19">
        <name>FAD</name>
        <dbReference type="ChEBI" id="CHEBI:57692"/>
    </cofactor>
</comment>
<keyword evidence="7 18" id="KW-0274">FAD</keyword>
<dbReference type="Pfam" id="PF00743">
    <property type="entry name" value="FMO-like"/>
    <property type="match status" value="1"/>
</dbReference>
<evidence type="ECO:0000313" key="21">
    <source>
        <dbReference type="EMBL" id="KAK7090381.1"/>
    </source>
</evidence>
<evidence type="ECO:0000256" key="5">
    <source>
        <dbReference type="ARBA" id="ARBA00022692"/>
    </source>
</evidence>
<dbReference type="GO" id="GO:0050661">
    <property type="term" value="F:NADP binding"/>
    <property type="evidence" value="ECO:0007669"/>
    <property type="project" value="InterPro"/>
</dbReference>
<accession>A0AAN9AP17</accession>
<evidence type="ECO:0000256" key="19">
    <source>
        <dbReference type="RuleBase" id="RU361177"/>
    </source>
</evidence>
<evidence type="ECO:0000256" key="8">
    <source>
        <dbReference type="ARBA" id="ARBA00022857"/>
    </source>
</evidence>
<dbReference type="GO" id="GO:0050660">
    <property type="term" value="F:flavin adenine dinucleotide binding"/>
    <property type="evidence" value="ECO:0007669"/>
    <property type="project" value="InterPro"/>
</dbReference>
<comment type="similarity">
    <text evidence="3 18 19">Belongs to the FMO family.</text>
</comment>
<protein>
    <recommendedName>
        <fullName evidence="19">Flavin-containing monooxygenase</fullName>
        <ecNumber evidence="19">1.-.-.-</ecNumber>
    </recommendedName>
</protein>
<keyword evidence="9 20" id="KW-1133">Transmembrane helix</keyword>
<comment type="function">
    <text evidence="13">Broad spectrum monooxygenase that catalyzes the oxygenation of a wide variety of nitrogen- and sulfur-containing compounds including xenobiotics. Catalyzes the S-oxygenation of hypotaurine to produce taurine, an organic osmolyte involved in cell volume regulation as well as a variety of cytoprotective and developmental processes. In vitro, catalyzes the N-oxygenation of trimethylamine (TMA) to produce trimethylamine N-oxide (TMAO) and could therefore participate to the detoxification of this compound that is generated by the action of gut microbiota from dietary precursors such as choline, choline containing compounds, betaine or L-carnitine.</text>
</comment>
<reference evidence="21 22" key="1">
    <citation type="submission" date="2024-02" db="EMBL/GenBank/DDBJ databases">
        <title>Chromosome-scale genome assembly of the rough periwinkle Littorina saxatilis.</title>
        <authorList>
            <person name="De Jode A."/>
            <person name="Faria R."/>
            <person name="Formenti G."/>
            <person name="Sims Y."/>
            <person name="Smith T.P."/>
            <person name="Tracey A."/>
            <person name="Wood J.M.D."/>
            <person name="Zagrodzka Z.B."/>
            <person name="Johannesson K."/>
            <person name="Butlin R.K."/>
            <person name="Leder E.H."/>
        </authorList>
    </citation>
    <scope>NUCLEOTIDE SEQUENCE [LARGE SCALE GENOMIC DNA]</scope>
    <source>
        <strain evidence="21">Snail1</strain>
        <tissue evidence="21">Muscle</tissue>
    </source>
</reference>
<comment type="catalytic activity">
    <reaction evidence="14">
        <text>hypotaurine + NADH + O2 + H(+) = taurine + NAD(+) + H2O</text>
        <dbReference type="Rhea" id="RHEA:74111"/>
        <dbReference type="ChEBI" id="CHEBI:15377"/>
        <dbReference type="ChEBI" id="CHEBI:15378"/>
        <dbReference type="ChEBI" id="CHEBI:15379"/>
        <dbReference type="ChEBI" id="CHEBI:57540"/>
        <dbReference type="ChEBI" id="CHEBI:57853"/>
        <dbReference type="ChEBI" id="CHEBI:57945"/>
        <dbReference type="ChEBI" id="CHEBI:507393"/>
        <dbReference type="EC" id="1.14.13.8"/>
    </reaction>
    <physiologicalReaction direction="left-to-right" evidence="14">
        <dbReference type="Rhea" id="RHEA:74112"/>
    </physiologicalReaction>
</comment>
<dbReference type="Gene3D" id="3.50.50.60">
    <property type="entry name" value="FAD/NAD(P)-binding domain"/>
    <property type="match status" value="1"/>
</dbReference>
<keyword evidence="5 20" id="KW-0812">Transmembrane</keyword>
<sequence length="529" mass="59473">MEETENTTETDVVVIGAGISGLVTGKCMREDGFKVIILERTGEVGGLWNYREKDYGVMRCTHINVSKYNYCFSDFPFHKEATDYPHHSEMAQYIVDYTKNFKLQEIIRFNTKVISLTQKADRWEVVTDTVEDDGQTLEGRPQTITCRFLAIASGHHAKPSSPSFSGEETFNGEIIHSVDYKDPLTNGFVGKRVLLVGIGNSAVDVAVDCATVGRCKSVYISTRSGAWILPNYVFGLPTDLYACRAFFLLPWKWGNFILETVIKFLYGNPKRWGLNPKMKALQTQPTVSPTLIHHIQRRNIKIVPNISKVDGDTVQFVNGETAQFDKIVYCTGYKIDLPYLSHDLRAKVLDEGSNAIAMYKNVFSPNLGSNLAFIGFVQPATGGVLTMSETQARWFSQVCLGNVRLPPKHEMEQAIRTEKMTQSDKWYQSARHTIQKDPIVYNDEIASFFGAKPELLKHPSLAWRLMLSSCGASQYRLQGPGRWSGAAAEVRRVPLTDMMNFSGYLGAAVIAILLFYVLRIVFHIGSFIF</sequence>